<name>N9R7L3_9GAMM</name>
<dbReference type="EMBL" id="APRZ01000015">
    <property type="protein sequence ID" value="ENX34605.1"/>
    <property type="molecule type" value="Genomic_DNA"/>
</dbReference>
<evidence type="ECO:0000313" key="2">
    <source>
        <dbReference type="Proteomes" id="UP000013009"/>
    </source>
</evidence>
<evidence type="ECO:0000313" key="1">
    <source>
        <dbReference type="EMBL" id="ENX34605.1"/>
    </source>
</evidence>
<dbReference type="PANTHER" id="PTHR32011">
    <property type="entry name" value="OS08G0472400 PROTEIN"/>
    <property type="match status" value="1"/>
</dbReference>
<gene>
    <name evidence="1" type="ORF">F889_01893</name>
</gene>
<dbReference type="PATRIC" id="fig|1217695.3.peg.1833"/>
<reference evidence="1 2" key="1">
    <citation type="submission" date="2013-02" db="EMBL/GenBank/DDBJ databases">
        <title>The Genome Sequence of Acinetobacter sp. NIPH 1859.</title>
        <authorList>
            <consortium name="The Broad Institute Genome Sequencing Platform"/>
            <consortium name="The Broad Institute Genome Sequencing Center for Infectious Disease"/>
            <person name="Cerqueira G."/>
            <person name="Feldgarden M."/>
            <person name="Courvalin P."/>
            <person name="Perichon B."/>
            <person name="Grillot-Courvalin C."/>
            <person name="Clermont D."/>
            <person name="Rocha E."/>
            <person name="Yoon E.-J."/>
            <person name="Nemec A."/>
            <person name="Walker B."/>
            <person name="Young S.K."/>
            <person name="Zeng Q."/>
            <person name="Gargeya S."/>
            <person name="Fitzgerald M."/>
            <person name="Haas B."/>
            <person name="Abouelleil A."/>
            <person name="Alvarado L."/>
            <person name="Arachchi H.M."/>
            <person name="Berlin A.M."/>
            <person name="Chapman S.B."/>
            <person name="Dewar J."/>
            <person name="Goldberg J."/>
            <person name="Griggs A."/>
            <person name="Gujja S."/>
            <person name="Hansen M."/>
            <person name="Howarth C."/>
            <person name="Imamovic A."/>
            <person name="Larimer J."/>
            <person name="McCowan C."/>
            <person name="Murphy C."/>
            <person name="Neiman D."/>
            <person name="Pearson M."/>
            <person name="Priest M."/>
            <person name="Roberts A."/>
            <person name="Saif S."/>
            <person name="Shea T."/>
            <person name="Sisk P."/>
            <person name="Sykes S."/>
            <person name="Wortman J."/>
            <person name="Nusbaum C."/>
            <person name="Birren B."/>
        </authorList>
    </citation>
    <scope>NUCLEOTIDE SEQUENCE [LARGE SCALE GENOMIC DNA]</scope>
    <source>
        <strain evidence="1 2">NIPH 1859</strain>
    </source>
</reference>
<dbReference type="HOGENOM" id="CLU_074221_1_0_6"/>
<proteinExistence type="predicted"/>
<comment type="caution">
    <text evidence="1">The sequence shown here is derived from an EMBL/GenBank/DDBJ whole genome shotgun (WGS) entry which is preliminary data.</text>
</comment>
<dbReference type="Proteomes" id="UP000013009">
    <property type="component" value="Unassembled WGS sequence"/>
</dbReference>
<sequence>MIINIKLLHDEMLKKGIRFETGLTYTELEAIEQLFAFHFPIDLKIFLNHYLPISEKAWGFPNWRKALCDDQEKNMIIDRLNYPKEGIAFDIQQGFWLDEWGIAPNEVSERLTIFENNFKKYPMMIPIYSHRYIPVVPYEAENPIFSIMQTDIIYYGTDLINYFCNEFSLNKNIFDKQRENHKHIKFWSQLVQ</sequence>
<dbReference type="AlphaFoldDB" id="N9R7L3"/>
<dbReference type="RefSeq" id="WP_005273403.1">
    <property type="nucleotide sequence ID" value="NZ_KB850195.1"/>
</dbReference>
<organism evidence="1 2">
    <name type="scientific">Acinetobacter colistiniresistens</name>
    <dbReference type="NCBI Taxonomy" id="280145"/>
    <lineage>
        <taxon>Bacteria</taxon>
        <taxon>Pseudomonadati</taxon>
        <taxon>Pseudomonadota</taxon>
        <taxon>Gammaproteobacteria</taxon>
        <taxon>Moraxellales</taxon>
        <taxon>Moraxellaceae</taxon>
        <taxon>Acinetobacter</taxon>
    </lineage>
</organism>
<accession>N9R7L3</accession>
<evidence type="ECO:0008006" key="3">
    <source>
        <dbReference type="Google" id="ProtNLM"/>
    </source>
</evidence>
<dbReference type="PANTHER" id="PTHR32011:SF2">
    <property type="entry name" value="OS08G0472400 PROTEIN"/>
    <property type="match status" value="1"/>
</dbReference>
<keyword evidence="2" id="KW-1185">Reference proteome</keyword>
<protein>
    <recommendedName>
        <fullName evidence="3">SMI1/KNR4 family protein</fullName>
    </recommendedName>
</protein>